<name>A0A8J7S5I7_9BACT</name>
<dbReference type="RefSeq" id="WP_210511259.1">
    <property type="nucleotide sequence ID" value="NZ_JAFIDN010000004.1"/>
</dbReference>
<keyword evidence="2" id="KW-1185">Reference proteome</keyword>
<proteinExistence type="predicted"/>
<gene>
    <name evidence="1" type="ORF">NATSA_06765</name>
</gene>
<reference evidence="1" key="1">
    <citation type="submission" date="2021-02" db="EMBL/GenBank/DDBJ databases">
        <title>Natronogracilivirga saccharolytica gen. nov. sp. nov. a new anaerobic, haloalkiliphilic carbohydrate-fermenting bacterium from soda lake and proposing of Cyclonatronumiaceae fam. nov. in the phylum Balneolaeota.</title>
        <authorList>
            <person name="Zhilina T.N."/>
            <person name="Sorokin D.Y."/>
            <person name="Zavarzina D.G."/>
            <person name="Toshchakov S.V."/>
            <person name="Kublanov I.V."/>
        </authorList>
    </citation>
    <scope>NUCLEOTIDE SEQUENCE</scope>
    <source>
        <strain evidence="1">Z-1702</strain>
    </source>
</reference>
<sequence>MNTALSHSILKPDNAASQNVIPEGERMASLSDGRNSRRLSLIFESHTQQADVFDLIGWSDLPDSLKMVVRTDMEAYRDELLGLYSTCDRNVQRRRKSVSYWVKAYRDGICSLQTAVSALS</sequence>
<organism evidence="1 2">
    <name type="scientific">Natronogracilivirga saccharolytica</name>
    <dbReference type="NCBI Taxonomy" id="2812953"/>
    <lineage>
        <taxon>Bacteria</taxon>
        <taxon>Pseudomonadati</taxon>
        <taxon>Balneolota</taxon>
        <taxon>Balneolia</taxon>
        <taxon>Balneolales</taxon>
        <taxon>Cyclonatronaceae</taxon>
        <taxon>Natronogracilivirga</taxon>
    </lineage>
</organism>
<protein>
    <submittedName>
        <fullName evidence="1">Uncharacterized protein</fullName>
    </submittedName>
</protein>
<dbReference type="EMBL" id="JAFIDN010000004">
    <property type="protein sequence ID" value="MBP3192358.1"/>
    <property type="molecule type" value="Genomic_DNA"/>
</dbReference>
<evidence type="ECO:0000313" key="2">
    <source>
        <dbReference type="Proteomes" id="UP000673975"/>
    </source>
</evidence>
<evidence type="ECO:0000313" key="1">
    <source>
        <dbReference type="EMBL" id="MBP3192358.1"/>
    </source>
</evidence>
<accession>A0A8J7S5I7</accession>
<dbReference type="AlphaFoldDB" id="A0A8J7S5I7"/>
<dbReference type="Proteomes" id="UP000673975">
    <property type="component" value="Unassembled WGS sequence"/>
</dbReference>
<comment type="caution">
    <text evidence="1">The sequence shown here is derived from an EMBL/GenBank/DDBJ whole genome shotgun (WGS) entry which is preliminary data.</text>
</comment>